<name>A0A0K2UFM2_LEPSM</name>
<organism evidence="1">
    <name type="scientific">Lepeophtheirus salmonis</name>
    <name type="common">Salmon louse</name>
    <name type="synonym">Caligus salmonis</name>
    <dbReference type="NCBI Taxonomy" id="72036"/>
    <lineage>
        <taxon>Eukaryota</taxon>
        <taxon>Metazoa</taxon>
        <taxon>Ecdysozoa</taxon>
        <taxon>Arthropoda</taxon>
        <taxon>Crustacea</taxon>
        <taxon>Multicrustacea</taxon>
        <taxon>Hexanauplia</taxon>
        <taxon>Copepoda</taxon>
        <taxon>Siphonostomatoida</taxon>
        <taxon>Caligidae</taxon>
        <taxon>Lepeophtheirus</taxon>
    </lineage>
</organism>
<protein>
    <submittedName>
        <fullName evidence="1">Uncharacterized protein</fullName>
    </submittedName>
</protein>
<dbReference type="EMBL" id="HACA01019140">
    <property type="protein sequence ID" value="CDW36501.1"/>
    <property type="molecule type" value="Transcribed_RNA"/>
</dbReference>
<proteinExistence type="predicted"/>
<dbReference type="AlphaFoldDB" id="A0A0K2UFM2"/>
<sequence length="21" mass="2242">MSTNSSVTVNVLSTPRIHIAN</sequence>
<reference evidence="1" key="1">
    <citation type="submission" date="2014-05" db="EMBL/GenBank/DDBJ databases">
        <authorList>
            <person name="Chronopoulou M."/>
        </authorList>
    </citation>
    <scope>NUCLEOTIDE SEQUENCE</scope>
    <source>
        <tissue evidence="1">Whole organism</tissue>
    </source>
</reference>
<accession>A0A0K2UFM2</accession>
<evidence type="ECO:0000313" key="1">
    <source>
        <dbReference type="EMBL" id="CDW36501.1"/>
    </source>
</evidence>